<dbReference type="RefSeq" id="WP_021725370.1">
    <property type="nucleotide sequence ID" value="NZ_AWEZ01000018.1"/>
</dbReference>
<proteinExistence type="predicted"/>
<dbReference type="PATRIC" id="fig|1125712.3.peg.527"/>
<dbReference type="EMBL" id="AWEZ01000018">
    <property type="protein sequence ID" value="ERL09938.1"/>
    <property type="molecule type" value="Genomic_DNA"/>
</dbReference>
<accession>U2TV35</accession>
<keyword evidence="2" id="KW-1185">Reference proteome</keyword>
<gene>
    <name evidence="1" type="ORF">HMPREF1316_2534</name>
</gene>
<protein>
    <submittedName>
        <fullName evidence="1">Uncharacterized protein</fullName>
    </submittedName>
</protein>
<comment type="caution">
    <text evidence="1">The sequence shown here is derived from an EMBL/GenBank/DDBJ whole genome shotgun (WGS) entry which is preliminary data.</text>
</comment>
<organism evidence="1 2">
    <name type="scientific">Olsenella profusa F0195</name>
    <dbReference type="NCBI Taxonomy" id="1125712"/>
    <lineage>
        <taxon>Bacteria</taxon>
        <taxon>Bacillati</taxon>
        <taxon>Actinomycetota</taxon>
        <taxon>Coriobacteriia</taxon>
        <taxon>Coriobacteriales</taxon>
        <taxon>Atopobiaceae</taxon>
        <taxon>Olsenella</taxon>
    </lineage>
</organism>
<name>U2TV35_9ACTN</name>
<dbReference type="AlphaFoldDB" id="U2TV35"/>
<evidence type="ECO:0000313" key="1">
    <source>
        <dbReference type="EMBL" id="ERL09938.1"/>
    </source>
</evidence>
<dbReference type="Proteomes" id="UP000016638">
    <property type="component" value="Unassembled WGS sequence"/>
</dbReference>
<evidence type="ECO:0000313" key="2">
    <source>
        <dbReference type="Proteomes" id="UP000016638"/>
    </source>
</evidence>
<dbReference type="STRING" id="1125712.HMPREF1316_2534"/>
<sequence>MEGDYEREVDALRGALRRIDAEMDAAHAGVVAMRARHEDEDAAIVRRGLLIGEMGAGIPRDPWFRASHARLEELHRDACAKLERAHEAEEERGRARISLLDARYDGIAARMRALVSDTTHTQD</sequence>
<reference evidence="1 2" key="1">
    <citation type="submission" date="2013-08" db="EMBL/GenBank/DDBJ databases">
        <authorList>
            <person name="Durkin A.S."/>
            <person name="Haft D.R."/>
            <person name="McCorrison J."/>
            <person name="Torralba M."/>
            <person name="Gillis M."/>
            <person name="Haft D.H."/>
            <person name="Methe B."/>
            <person name="Sutton G."/>
            <person name="Nelson K.E."/>
        </authorList>
    </citation>
    <scope>NUCLEOTIDE SEQUENCE [LARGE SCALE GENOMIC DNA]</scope>
    <source>
        <strain evidence="1 2">F0195</strain>
    </source>
</reference>